<protein>
    <submittedName>
        <fullName evidence="2">PadR family transcriptional regulator</fullName>
    </submittedName>
</protein>
<proteinExistence type="predicted"/>
<dbReference type="InterPro" id="IPR036388">
    <property type="entry name" value="WH-like_DNA-bd_sf"/>
</dbReference>
<dbReference type="AlphaFoldDB" id="A0A433XHW6"/>
<dbReference type="EMBL" id="RZNX01000002">
    <property type="protein sequence ID" value="RUT33642.1"/>
    <property type="molecule type" value="Genomic_DNA"/>
</dbReference>
<evidence type="ECO:0000259" key="1">
    <source>
        <dbReference type="Pfam" id="PF03551"/>
    </source>
</evidence>
<dbReference type="Gene3D" id="6.10.140.1570">
    <property type="match status" value="1"/>
</dbReference>
<evidence type="ECO:0000313" key="3">
    <source>
        <dbReference type="Proteomes" id="UP000272464"/>
    </source>
</evidence>
<accession>A0A433XHW6</accession>
<dbReference type="PANTHER" id="PTHR43252">
    <property type="entry name" value="TRANSCRIPTIONAL REGULATOR YQJI"/>
    <property type="match status" value="1"/>
</dbReference>
<organism evidence="2 3">
    <name type="scientific">Paenibacillus zeisoli</name>
    <dbReference type="NCBI Taxonomy" id="2496267"/>
    <lineage>
        <taxon>Bacteria</taxon>
        <taxon>Bacillati</taxon>
        <taxon>Bacillota</taxon>
        <taxon>Bacilli</taxon>
        <taxon>Bacillales</taxon>
        <taxon>Paenibacillaceae</taxon>
        <taxon>Paenibacillus</taxon>
    </lineage>
</organism>
<dbReference type="SUPFAM" id="SSF46785">
    <property type="entry name" value="Winged helix' DNA-binding domain"/>
    <property type="match status" value="1"/>
</dbReference>
<comment type="caution">
    <text evidence="2">The sequence shown here is derived from an EMBL/GenBank/DDBJ whole genome shotgun (WGS) entry which is preliminary data.</text>
</comment>
<dbReference type="Proteomes" id="UP000272464">
    <property type="component" value="Unassembled WGS sequence"/>
</dbReference>
<keyword evidence="3" id="KW-1185">Reference proteome</keyword>
<reference evidence="2 3" key="1">
    <citation type="submission" date="2018-12" db="EMBL/GenBank/DDBJ databases">
        <authorList>
            <person name="Sun L."/>
            <person name="Chen Z."/>
        </authorList>
    </citation>
    <scope>NUCLEOTIDE SEQUENCE [LARGE SCALE GENOMIC DNA]</scope>
    <source>
        <strain evidence="2 3">3-5-3</strain>
    </source>
</reference>
<dbReference type="Gene3D" id="1.10.10.10">
    <property type="entry name" value="Winged helix-like DNA-binding domain superfamily/Winged helix DNA-binding domain"/>
    <property type="match status" value="1"/>
</dbReference>
<dbReference type="InterPro" id="IPR005149">
    <property type="entry name" value="Tscrpt_reg_PadR_N"/>
</dbReference>
<dbReference type="InterPro" id="IPR036390">
    <property type="entry name" value="WH_DNA-bd_sf"/>
</dbReference>
<dbReference type="OrthoDB" id="9783723at2"/>
<gene>
    <name evidence="2" type="ORF">EJP77_08370</name>
</gene>
<dbReference type="Pfam" id="PF03551">
    <property type="entry name" value="PadR"/>
    <property type="match status" value="1"/>
</dbReference>
<name>A0A433XHW6_9BACL</name>
<sequence>MKIFPNLQGGFALNSQDVILGMLMREALTGYQIKQLLEEVFSNFYSSSYGTIYPTLARMEKEGLITKENVLQDGKPNKNLINITPKGRDCFNAYLLAPLEGDSSRKSDFMMRLYFGEFVGYDKVITWLRQAQEESQKKLDQLLGQYSLYKDEMHPAQIICIQIGIEEYKAKLATIAEGIVNLEKLLEEQG</sequence>
<evidence type="ECO:0000313" key="2">
    <source>
        <dbReference type="EMBL" id="RUT33642.1"/>
    </source>
</evidence>
<dbReference type="PANTHER" id="PTHR43252:SF6">
    <property type="entry name" value="NEGATIVE TRANSCRIPTION REGULATOR PADR"/>
    <property type="match status" value="1"/>
</dbReference>
<feature type="domain" description="Transcription regulator PadR N-terminal" evidence="1">
    <location>
        <begin position="19"/>
        <end position="90"/>
    </location>
</feature>